<accession>A0ABQ7UU43</accession>
<feature type="region of interest" description="Disordered" evidence="1">
    <location>
        <begin position="104"/>
        <end position="170"/>
    </location>
</feature>
<feature type="compositionally biased region" description="Basic and acidic residues" evidence="1">
    <location>
        <begin position="225"/>
        <end position="245"/>
    </location>
</feature>
<feature type="compositionally biased region" description="Basic residues" evidence="1">
    <location>
        <begin position="1"/>
        <end position="17"/>
    </location>
</feature>
<feature type="region of interest" description="Disordered" evidence="1">
    <location>
        <begin position="1"/>
        <end position="61"/>
    </location>
</feature>
<organism evidence="2 3">
    <name type="scientific">Solanum tuberosum</name>
    <name type="common">Potato</name>
    <dbReference type="NCBI Taxonomy" id="4113"/>
    <lineage>
        <taxon>Eukaryota</taxon>
        <taxon>Viridiplantae</taxon>
        <taxon>Streptophyta</taxon>
        <taxon>Embryophyta</taxon>
        <taxon>Tracheophyta</taxon>
        <taxon>Spermatophyta</taxon>
        <taxon>Magnoliopsida</taxon>
        <taxon>eudicotyledons</taxon>
        <taxon>Gunneridae</taxon>
        <taxon>Pentapetalae</taxon>
        <taxon>asterids</taxon>
        <taxon>lamiids</taxon>
        <taxon>Solanales</taxon>
        <taxon>Solanaceae</taxon>
        <taxon>Solanoideae</taxon>
        <taxon>Solaneae</taxon>
        <taxon>Solanum</taxon>
    </lineage>
</organism>
<sequence length="254" mass="27794">MKKTSGKHRKHTNKRKQHDCQPASLHPTFPPQPTSLPYVTPTHQTSLPPTKCSLSTSLSPGFPSLSTSLPPSFFSIPPCEPIQNNSTASYGKNISLPDNIVPAPRINSSSSGHISQNGISSSLLQSSTQAVSPASSTPSMSRSNIGVPIPESPSLSSSITAPPACSKTKNTGEIRQYNAFHRLIITPDEDGLKEYPYNILEQIWNHFKTKLKGEEVSSVGMFEETHKKRNKDGTRGEWVEPRAEETFETEQVSQ</sequence>
<comment type="caution">
    <text evidence="2">The sequence shown here is derived from an EMBL/GenBank/DDBJ whole genome shotgun (WGS) entry which is preliminary data.</text>
</comment>
<name>A0ABQ7UU43_SOLTU</name>
<dbReference type="EMBL" id="JAIVGD010000018">
    <property type="protein sequence ID" value="KAH0754672.1"/>
    <property type="molecule type" value="Genomic_DNA"/>
</dbReference>
<keyword evidence="3" id="KW-1185">Reference proteome</keyword>
<reference evidence="2 3" key="1">
    <citation type="journal article" date="2021" name="bioRxiv">
        <title>Chromosome-scale and haplotype-resolved genome assembly of a tetraploid potato cultivar.</title>
        <authorList>
            <person name="Sun H."/>
            <person name="Jiao W.-B."/>
            <person name="Krause K."/>
            <person name="Campoy J.A."/>
            <person name="Goel M."/>
            <person name="Folz-Donahue K."/>
            <person name="Kukat C."/>
            <person name="Huettel B."/>
            <person name="Schneeberger K."/>
        </authorList>
    </citation>
    <scope>NUCLEOTIDE SEQUENCE [LARGE SCALE GENOMIC DNA]</scope>
    <source>
        <strain evidence="2">SolTubOtavaFocal</strain>
        <tissue evidence="2">Leaves</tissue>
    </source>
</reference>
<feature type="region of interest" description="Disordered" evidence="1">
    <location>
        <begin position="225"/>
        <end position="254"/>
    </location>
</feature>
<dbReference type="Proteomes" id="UP000826656">
    <property type="component" value="Unassembled WGS sequence"/>
</dbReference>
<evidence type="ECO:0000256" key="1">
    <source>
        <dbReference type="SAM" id="MobiDB-lite"/>
    </source>
</evidence>
<feature type="compositionally biased region" description="Polar residues" evidence="1">
    <location>
        <begin position="35"/>
        <end position="48"/>
    </location>
</feature>
<feature type="compositionally biased region" description="Polar residues" evidence="1">
    <location>
        <begin position="106"/>
        <end position="131"/>
    </location>
</feature>
<evidence type="ECO:0000313" key="2">
    <source>
        <dbReference type="EMBL" id="KAH0754672.1"/>
    </source>
</evidence>
<evidence type="ECO:0000313" key="3">
    <source>
        <dbReference type="Proteomes" id="UP000826656"/>
    </source>
</evidence>
<feature type="compositionally biased region" description="Low complexity" evidence="1">
    <location>
        <begin position="132"/>
        <end position="164"/>
    </location>
</feature>
<gene>
    <name evidence="2" type="ORF">KY290_024942</name>
</gene>
<proteinExistence type="predicted"/>
<protein>
    <recommendedName>
        <fullName evidence="4">Hydroxyproline-rich glycoprotein family protein</fullName>
    </recommendedName>
</protein>
<evidence type="ECO:0008006" key="4">
    <source>
        <dbReference type="Google" id="ProtNLM"/>
    </source>
</evidence>